<dbReference type="Proteomes" id="UP000237000">
    <property type="component" value="Unassembled WGS sequence"/>
</dbReference>
<protein>
    <submittedName>
        <fullName evidence="1">Uncharacterized protein</fullName>
    </submittedName>
</protein>
<evidence type="ECO:0000313" key="1">
    <source>
        <dbReference type="EMBL" id="PON87221.1"/>
    </source>
</evidence>
<accession>A0A2P5ENR6</accession>
<proteinExistence type="predicted"/>
<dbReference type="EMBL" id="JXTC01000120">
    <property type="protein sequence ID" value="PON87221.1"/>
    <property type="molecule type" value="Genomic_DNA"/>
</dbReference>
<evidence type="ECO:0000313" key="2">
    <source>
        <dbReference type="Proteomes" id="UP000237000"/>
    </source>
</evidence>
<name>A0A2P5ENR6_TREOI</name>
<organism evidence="1 2">
    <name type="scientific">Trema orientale</name>
    <name type="common">Charcoal tree</name>
    <name type="synonym">Celtis orientalis</name>
    <dbReference type="NCBI Taxonomy" id="63057"/>
    <lineage>
        <taxon>Eukaryota</taxon>
        <taxon>Viridiplantae</taxon>
        <taxon>Streptophyta</taxon>
        <taxon>Embryophyta</taxon>
        <taxon>Tracheophyta</taxon>
        <taxon>Spermatophyta</taxon>
        <taxon>Magnoliopsida</taxon>
        <taxon>eudicotyledons</taxon>
        <taxon>Gunneridae</taxon>
        <taxon>Pentapetalae</taxon>
        <taxon>rosids</taxon>
        <taxon>fabids</taxon>
        <taxon>Rosales</taxon>
        <taxon>Cannabaceae</taxon>
        <taxon>Trema</taxon>
    </lineage>
</organism>
<dbReference type="InParanoid" id="A0A2P5ENR6"/>
<gene>
    <name evidence="1" type="ORF">TorRG33x02_169980</name>
</gene>
<sequence>MFKLFRFCAVVGIHLRDLVFFIFSRKLGELLPEPCGAFAFIAAWAGQAFAEWLATDDGANTNVRSLGT</sequence>
<reference evidence="2" key="1">
    <citation type="submission" date="2016-06" db="EMBL/GenBank/DDBJ databases">
        <title>Parallel loss of symbiosis genes in relatives of nitrogen-fixing non-legume Parasponia.</title>
        <authorList>
            <person name="Van Velzen R."/>
            <person name="Holmer R."/>
            <person name="Bu F."/>
            <person name="Rutten L."/>
            <person name="Van Zeijl A."/>
            <person name="Liu W."/>
            <person name="Santuari L."/>
            <person name="Cao Q."/>
            <person name="Sharma T."/>
            <person name="Shen D."/>
            <person name="Roswanjaya Y."/>
            <person name="Wardhani T."/>
            <person name="Kalhor M.S."/>
            <person name="Jansen J."/>
            <person name="Van den Hoogen J."/>
            <person name="Gungor B."/>
            <person name="Hartog M."/>
            <person name="Hontelez J."/>
            <person name="Verver J."/>
            <person name="Yang W.-C."/>
            <person name="Schijlen E."/>
            <person name="Repin R."/>
            <person name="Schilthuizen M."/>
            <person name="Schranz E."/>
            <person name="Heidstra R."/>
            <person name="Miyata K."/>
            <person name="Fedorova E."/>
            <person name="Kohlen W."/>
            <person name="Bisseling T."/>
            <person name="Smit S."/>
            <person name="Geurts R."/>
        </authorList>
    </citation>
    <scope>NUCLEOTIDE SEQUENCE [LARGE SCALE GENOMIC DNA]</scope>
    <source>
        <strain evidence="2">cv. RG33-2</strain>
    </source>
</reference>
<comment type="caution">
    <text evidence="1">The sequence shown here is derived from an EMBL/GenBank/DDBJ whole genome shotgun (WGS) entry which is preliminary data.</text>
</comment>
<dbReference type="AlphaFoldDB" id="A0A2P5ENR6"/>
<keyword evidence="2" id="KW-1185">Reference proteome</keyword>